<dbReference type="RefSeq" id="XP_015171441.1">
    <property type="nucleotide sequence ID" value="XM_015315955.1"/>
</dbReference>
<evidence type="ECO:0000313" key="3">
    <source>
        <dbReference type="RefSeq" id="XP_015171441.1"/>
    </source>
</evidence>
<name>A0ABM1HU04_POLDO</name>
<dbReference type="InterPro" id="IPR000048">
    <property type="entry name" value="IQ_motif_EF-hand-BS"/>
</dbReference>
<dbReference type="PANTHER" id="PTHR14465:SF0">
    <property type="entry name" value="IQ DOMAIN-CONTAINING PROTEIN H"/>
    <property type="match status" value="1"/>
</dbReference>
<reference evidence="3" key="1">
    <citation type="submission" date="2025-08" db="UniProtKB">
        <authorList>
            <consortium name="RefSeq"/>
        </authorList>
    </citation>
    <scope>IDENTIFICATION</scope>
    <source>
        <tissue evidence="3">Whole body</tissue>
    </source>
</reference>
<proteinExistence type="predicted"/>
<dbReference type="SMART" id="SM00015">
    <property type="entry name" value="IQ"/>
    <property type="match status" value="1"/>
</dbReference>
<keyword evidence="2" id="KW-1185">Reference proteome</keyword>
<protein>
    <submittedName>
        <fullName evidence="3">IQ motif-containing protein H-like</fullName>
    </submittedName>
</protein>
<dbReference type="Pfam" id="PF00612">
    <property type="entry name" value="IQ"/>
    <property type="match status" value="1"/>
</dbReference>
<dbReference type="PANTHER" id="PTHR14465">
    <property type="entry name" value="IQ DOMAIN-CONTAINING PROTEIN H"/>
    <property type="match status" value="1"/>
</dbReference>
<dbReference type="GeneID" id="107063835"/>
<dbReference type="CDD" id="cd23767">
    <property type="entry name" value="IQCD"/>
    <property type="match status" value="1"/>
</dbReference>
<feature type="domain" description="IQCH-like ATP-grasp" evidence="1">
    <location>
        <begin position="445"/>
        <end position="698"/>
    </location>
</feature>
<dbReference type="InterPro" id="IPR038752">
    <property type="entry name" value="IQCH"/>
</dbReference>
<organism evidence="2 3">
    <name type="scientific">Polistes dominula</name>
    <name type="common">European paper wasp</name>
    <name type="synonym">Vespa dominula</name>
    <dbReference type="NCBI Taxonomy" id="743375"/>
    <lineage>
        <taxon>Eukaryota</taxon>
        <taxon>Metazoa</taxon>
        <taxon>Ecdysozoa</taxon>
        <taxon>Arthropoda</taxon>
        <taxon>Hexapoda</taxon>
        <taxon>Insecta</taxon>
        <taxon>Pterygota</taxon>
        <taxon>Neoptera</taxon>
        <taxon>Endopterygota</taxon>
        <taxon>Hymenoptera</taxon>
        <taxon>Apocrita</taxon>
        <taxon>Aculeata</taxon>
        <taxon>Vespoidea</taxon>
        <taxon>Vespidae</taxon>
        <taxon>Polistinae</taxon>
        <taxon>Polistini</taxon>
        <taxon>Polistes</taxon>
    </lineage>
</organism>
<dbReference type="Gene3D" id="1.20.5.190">
    <property type="match status" value="1"/>
</dbReference>
<dbReference type="Pfam" id="PF24923">
    <property type="entry name" value="ATP-grasp_IQCH"/>
    <property type="match status" value="1"/>
</dbReference>
<evidence type="ECO:0000313" key="2">
    <source>
        <dbReference type="Proteomes" id="UP000694924"/>
    </source>
</evidence>
<dbReference type="InterPro" id="IPR056855">
    <property type="entry name" value="ATP-grasp_IQCH"/>
</dbReference>
<evidence type="ECO:0000259" key="1">
    <source>
        <dbReference type="Pfam" id="PF24923"/>
    </source>
</evidence>
<accession>A0ABM1HU04</accession>
<gene>
    <name evidence="3" type="primary">LOC107063835</name>
</gene>
<sequence length="808" mass="94860">MFKYRDLIGHCAVTVKIDYCIDKQSFHLRNYLLRRKKEIVEIINKQNDKDEPIELKTLRKLYDDVQNELISIEEDCNKFWVEMKLDLLLENKSKSEPLSDKFSKNINGELIKNEGWSTVLDINGNQLRSKWYFVVSPQIEKLLKKRRIYSLHLDPLRVYNFLLSIPKCGIHFELSKKDLFSLLQNVDEEGPWLTSWKPQLKTVDKEKIAAILIQSCWRGYLLRKQLKESYRLYIAASVLWYKWLSIRNKRKVQTTYLEKMLSSLKVVRKLNEKFMDEFNDLIRQPHVIIHLPSIGYPVDIRRTFTPQMLAIYQHTMSLRLSFLRNPMSEMIYILPIEVTQDFLSMYVDIIDSVISQERTGNRITFLPLSQAKTLERTHMNVSRILHCSEDTLVAIRNKINGKSAYILPWIIDECDVRISDNLGVPLLGPDMLLQQKLLNLSRMCEIIDDLGLPQPAHSKDIREYSTLCSKLAELILLNTDICLWLIKVNFGLQTKHCGIFLINHISIPFMPAIRETRKRYGNEWLTNSHVREDYLNALLIHLTKVLSIVTYFNDVYYRSWKDFYDHVQKFGCLLQAVPKEKKSSIITLSYFVPNKNTMKPVKLIGTSNKIPLDVSFSSFAYMLPQTSINIEILNPSVNKVAYKLQQLGYFGYLTVDCYCYFDNHDENMNVLLLDVNPYYSHLQQYIDWMKFVIDGGYNSTTDTFNANVVTQQYYKKRITNTSINDTEWDEITERTAIIICDLYHENLPNYTWAKLKILMEDIGTCNILKKLSQALSTKRKSKTNMSNIVEFFEKFALNYHDLSRDPCK</sequence>
<dbReference type="PROSITE" id="PS50096">
    <property type="entry name" value="IQ"/>
    <property type="match status" value="1"/>
</dbReference>
<dbReference type="Proteomes" id="UP000694924">
    <property type="component" value="Unplaced"/>
</dbReference>